<dbReference type="SUPFAM" id="SSF63825">
    <property type="entry name" value="YWTD domain"/>
    <property type="match status" value="1"/>
</dbReference>
<dbReference type="Gene3D" id="2.130.10.10">
    <property type="entry name" value="YVTN repeat-like/Quinoprotein amine dehydrogenase"/>
    <property type="match status" value="1"/>
</dbReference>
<evidence type="ECO:0000259" key="1">
    <source>
        <dbReference type="PROSITE" id="PS50093"/>
    </source>
</evidence>
<dbReference type="Gene3D" id="2.60.40.10">
    <property type="entry name" value="Immunoglobulins"/>
    <property type="match status" value="3"/>
</dbReference>
<dbReference type="PROSITE" id="PS50093">
    <property type="entry name" value="PKD"/>
    <property type="match status" value="1"/>
</dbReference>
<dbReference type="Pfam" id="PF13585">
    <property type="entry name" value="CHU_C"/>
    <property type="match status" value="1"/>
</dbReference>
<dbReference type="RefSeq" id="WP_350411677.1">
    <property type="nucleotide sequence ID" value="NZ_JBEOKT010000005.1"/>
</dbReference>
<dbReference type="CDD" id="cd00146">
    <property type="entry name" value="PKD"/>
    <property type="match status" value="1"/>
</dbReference>
<dbReference type="InterPro" id="IPR013783">
    <property type="entry name" value="Ig-like_fold"/>
</dbReference>
<comment type="caution">
    <text evidence="2">The sequence shown here is derived from an EMBL/GenBank/DDBJ whole genome shotgun (WGS) entry which is preliminary data.</text>
</comment>
<dbReference type="SMART" id="SM00089">
    <property type="entry name" value="PKD"/>
    <property type="match status" value="3"/>
</dbReference>
<keyword evidence="3" id="KW-1185">Reference proteome</keyword>
<gene>
    <name evidence="2" type="ORF">ABS362_06990</name>
</gene>
<dbReference type="InterPro" id="IPR022409">
    <property type="entry name" value="PKD/Chitinase_dom"/>
</dbReference>
<dbReference type="InterPro" id="IPR000601">
    <property type="entry name" value="PKD_dom"/>
</dbReference>
<evidence type="ECO:0000313" key="2">
    <source>
        <dbReference type="EMBL" id="MER2997286.1"/>
    </source>
</evidence>
<dbReference type="Proteomes" id="UP001476807">
    <property type="component" value="Unassembled WGS sequence"/>
</dbReference>
<proteinExistence type="predicted"/>
<dbReference type="InterPro" id="IPR015943">
    <property type="entry name" value="WD40/YVTN_repeat-like_dom_sf"/>
</dbReference>
<reference evidence="2 3" key="1">
    <citation type="submission" date="2024-06" db="EMBL/GenBank/DDBJ databases">
        <title>Pontibacter populi HYL7-15.</title>
        <authorList>
            <person name="Kim M.K."/>
        </authorList>
    </citation>
    <scope>NUCLEOTIDE SEQUENCE [LARGE SCALE GENOMIC DNA]</scope>
    <source>
        <strain evidence="2 3">HYL7-15</strain>
    </source>
</reference>
<protein>
    <submittedName>
        <fullName evidence="2">Gliding motility-associated C-terminal domain-containing protein</fullName>
    </submittedName>
</protein>
<organism evidence="2 3">
    <name type="scientific">Pontibacter populi</name>
    <dbReference type="NCBI Taxonomy" id="890055"/>
    <lineage>
        <taxon>Bacteria</taxon>
        <taxon>Pseudomonadati</taxon>
        <taxon>Bacteroidota</taxon>
        <taxon>Cytophagia</taxon>
        <taxon>Cytophagales</taxon>
        <taxon>Hymenobacteraceae</taxon>
        <taxon>Pontibacter</taxon>
    </lineage>
</organism>
<name>A0ABV1RSB3_9BACT</name>
<sequence length="913" mass="99370">MAREVWLTLFSRAAAFIVCFFIVGAFSQVFAQKESNIWYFGNGAGLDFNSGAPTVLTDGGFDASEGTASVADASGKLLFYSDGTAVWNKEHQIMSNGANLAGNANSAQSCIIVKNPGKQHIYYLFTTGANGSGGLAYSTIDMSRNNGLGEVIEKNTYLHTPVAEKLTAVQHRNKRDTWVVVEEHGSSTFLSFLVDEAGVDVTVKAVSSSFSSDIYPPANVPVNAIGCMKISPDGYMLAVANRRTNTTRLFKFDNATGTLGLFSTPTFSGAVTLSLGSGPYGVEFSPDNSKLYVSTDQGTRIYQYDLNLNNPASIDATGVLIGEANLDRTIRYIGGSLQLAPDGKIYLAKPYSAHMGVIKDPNNAGIACNYDDKGLYLSGRRNGMGLPAFVQSNFAYPSDVKFTIRCFGEASTFTFDAAPWDKPTFMQWNFGDPASGNNNTAGSLSANHNFSAPGEYTVTFTRHIANREETYTITIVIQAPAVVNLGPDRNVCPGTEVTLDATTTGATYKWSNGSTSPTITTTTPGNYWVDVTVGPCTTRDEVKISNYSLPTVNLGADRELCEGQTIELNAFNQGATYLWQDGSTNPTFTVTKAGKYTVEVTSAEGCKTTDEITIVYNALPVINLGPDRDICANTTITLDATQPGMTYEWSTGATTPTITIADAGEYWVTLTNSKGCSAADAIRIKHLPIPIVNLGPNETLCTGDTKLLDATYPNSTYLWQDGSTNPTFLVSEPGKYWVDVTNELGCVVRDEIWLPYLTRPAINLGNDTTLCYGDTLIVGRELPGGIRYEWQDGSTEATFAITKPGTYKLKAYNQHCEATDEITVKFKDCIGGLFIPNIITPNGDSKNDVFYIHGLTEDDWELVMFNRWGKEIYRTRNYKNDWAPQAANTGMFYYLLQHPVTGRTYKGWLEVMQ</sequence>
<dbReference type="SUPFAM" id="SSF49299">
    <property type="entry name" value="PKD domain"/>
    <property type="match status" value="2"/>
</dbReference>
<accession>A0ABV1RSB3</accession>
<dbReference type="InterPro" id="IPR035986">
    <property type="entry name" value="PKD_dom_sf"/>
</dbReference>
<feature type="domain" description="PKD" evidence="1">
    <location>
        <begin position="412"/>
        <end position="461"/>
    </location>
</feature>
<dbReference type="EMBL" id="JBEOKT010000005">
    <property type="protein sequence ID" value="MER2997286.1"/>
    <property type="molecule type" value="Genomic_DNA"/>
</dbReference>
<evidence type="ECO:0000313" key="3">
    <source>
        <dbReference type="Proteomes" id="UP001476807"/>
    </source>
</evidence>